<evidence type="ECO:0008006" key="5">
    <source>
        <dbReference type="Google" id="ProtNLM"/>
    </source>
</evidence>
<keyword evidence="2" id="KW-1133">Transmembrane helix</keyword>
<dbReference type="OrthoDB" id="9797304at2"/>
<keyword evidence="4" id="KW-1185">Reference proteome</keyword>
<gene>
    <name evidence="3" type="ORF">CJ301_06045</name>
</gene>
<dbReference type="EMBL" id="NQWH01000007">
    <property type="protein sequence ID" value="PHP28294.1"/>
    <property type="molecule type" value="Genomic_DNA"/>
</dbReference>
<evidence type="ECO:0000256" key="2">
    <source>
        <dbReference type="SAM" id="Phobius"/>
    </source>
</evidence>
<dbReference type="Gene3D" id="3.30.450.20">
    <property type="entry name" value="PAS domain"/>
    <property type="match status" value="1"/>
</dbReference>
<proteinExistence type="predicted"/>
<reference evidence="3 4" key="1">
    <citation type="submission" date="2017-08" db="EMBL/GenBank/DDBJ databases">
        <title>Draft Genome Sequence of Loktanella cinnabarina Strain XM1, Isolated from Coastal Surface Water.</title>
        <authorList>
            <person name="Ma R."/>
            <person name="Wang J."/>
            <person name="Wang Q."/>
            <person name="Ma Z."/>
            <person name="Li J."/>
            <person name="Chen L."/>
        </authorList>
    </citation>
    <scope>NUCLEOTIDE SEQUENCE [LARGE SCALE GENOMIC DNA]</scope>
    <source>
        <strain evidence="3 4">XM1</strain>
    </source>
</reference>
<evidence type="ECO:0000313" key="4">
    <source>
        <dbReference type="Proteomes" id="UP000221860"/>
    </source>
</evidence>
<sequence length="546" mass="60681">MFFTPPASLLIVIFVSTLSAAAIVSLMTWWRDPNRRDRGAGEAGQSIFLFDGDCLIDASPPARRLLDRLDGIGTERARLCALLEHRFPGLGARLDAVEGDGNFRSEARGGLGRIEVEHWSGLLRLTLDSNQEAAAVIDAIAFAALQDELETLRCIGEDAPQLIWKLDESGRLSWANRAYMALAERMTRPPGGRSDSRSDGPPRESVGWSPEELFQEFDFTPAGPDAESCRVNLVLPGETRRRWYEITRLRRGTERVHFALEITEIVEAEQARRKFVQTLTKTFAQLAIGLAIFDRERKLVMFNPAFHDLTGLPIAFLSSRPQVQTVLDRLRDGNMLPEPKDYASWREQVAALEAEAARGTYCETWSLPSGQTYRVTGRPHPDGAVAFLFEDITAEISLTRHFRAQIDTGRAVLDTLPEAIAVFSAGGTRLLHNSAYDALWGETGSDLAETGLTDEIRRWQGMLAPTPVLGELRDFVAAFGERAEWSDQLRLIDGRGLTCRFTPLPGGATLTSFSPEMPDRPRIALRTTTLEEAGRESEGMIRLQRG</sequence>
<protein>
    <recommendedName>
        <fullName evidence="5">PAS domain-containing protein</fullName>
    </recommendedName>
</protein>
<dbReference type="Pfam" id="PF12860">
    <property type="entry name" value="PAS_7"/>
    <property type="match status" value="1"/>
</dbReference>
<dbReference type="AlphaFoldDB" id="A0A2G1MHX4"/>
<keyword evidence="2" id="KW-0472">Membrane</keyword>
<feature type="region of interest" description="Disordered" evidence="1">
    <location>
        <begin position="185"/>
        <end position="208"/>
    </location>
</feature>
<evidence type="ECO:0000313" key="3">
    <source>
        <dbReference type="EMBL" id="PHP28294.1"/>
    </source>
</evidence>
<organism evidence="3 4">
    <name type="scientific">Limimaricola cinnabarinus</name>
    <dbReference type="NCBI Taxonomy" id="1125964"/>
    <lineage>
        <taxon>Bacteria</taxon>
        <taxon>Pseudomonadati</taxon>
        <taxon>Pseudomonadota</taxon>
        <taxon>Alphaproteobacteria</taxon>
        <taxon>Rhodobacterales</taxon>
        <taxon>Paracoccaceae</taxon>
        <taxon>Limimaricola</taxon>
    </lineage>
</organism>
<evidence type="ECO:0000256" key="1">
    <source>
        <dbReference type="SAM" id="MobiDB-lite"/>
    </source>
</evidence>
<dbReference type="SUPFAM" id="SSF55785">
    <property type="entry name" value="PYP-like sensor domain (PAS domain)"/>
    <property type="match status" value="1"/>
</dbReference>
<dbReference type="RefSeq" id="WP_099275339.1">
    <property type="nucleotide sequence ID" value="NZ_KZ304954.1"/>
</dbReference>
<name>A0A2G1MHX4_9RHOB</name>
<keyword evidence="2" id="KW-0812">Transmembrane</keyword>
<feature type="transmembrane region" description="Helical" evidence="2">
    <location>
        <begin position="6"/>
        <end position="30"/>
    </location>
</feature>
<accession>A0A2G1MHX4</accession>
<dbReference type="InterPro" id="IPR035965">
    <property type="entry name" value="PAS-like_dom_sf"/>
</dbReference>
<comment type="caution">
    <text evidence="3">The sequence shown here is derived from an EMBL/GenBank/DDBJ whole genome shotgun (WGS) entry which is preliminary data.</text>
</comment>
<dbReference type="Proteomes" id="UP000221860">
    <property type="component" value="Unassembled WGS sequence"/>
</dbReference>